<dbReference type="Pfam" id="PF01243">
    <property type="entry name" value="PNPOx_N"/>
    <property type="match status" value="1"/>
</dbReference>
<comment type="caution">
    <text evidence="3">The sequence shown here is derived from an EMBL/GenBank/DDBJ whole genome shotgun (WGS) entry which is preliminary data.</text>
</comment>
<accession>A0ABS6WJW9</accession>
<organism evidence="3 4">
    <name type="scientific">Pseudohoeflea coraliihabitans</name>
    <dbReference type="NCBI Taxonomy" id="2860393"/>
    <lineage>
        <taxon>Bacteria</taxon>
        <taxon>Pseudomonadati</taxon>
        <taxon>Pseudomonadota</taxon>
        <taxon>Alphaproteobacteria</taxon>
        <taxon>Hyphomicrobiales</taxon>
        <taxon>Rhizobiaceae</taxon>
        <taxon>Pseudohoeflea</taxon>
    </lineage>
</organism>
<feature type="domain" description="Pyridoxamine 5'-phosphate oxidase N-terminal" evidence="1">
    <location>
        <begin position="20"/>
        <end position="151"/>
    </location>
</feature>
<name>A0ABS6WJW9_9HYPH</name>
<dbReference type="RefSeq" id="WP_219158131.1">
    <property type="nucleotide sequence ID" value="NZ_JAHWQX010000001.1"/>
</dbReference>
<dbReference type="EMBL" id="JAHWQX010000001">
    <property type="protein sequence ID" value="MBW3096160.1"/>
    <property type="molecule type" value="Genomic_DNA"/>
</dbReference>
<evidence type="ECO:0000259" key="2">
    <source>
        <dbReference type="Pfam" id="PF10615"/>
    </source>
</evidence>
<dbReference type="Proteomes" id="UP001430804">
    <property type="component" value="Unassembled WGS sequence"/>
</dbReference>
<protein>
    <submittedName>
        <fullName evidence="3">DUF2470 domain-containing protein</fullName>
    </submittedName>
</protein>
<dbReference type="Pfam" id="PF10615">
    <property type="entry name" value="DUF2470"/>
    <property type="match status" value="1"/>
</dbReference>
<keyword evidence="4" id="KW-1185">Reference proteome</keyword>
<dbReference type="InterPro" id="IPR019595">
    <property type="entry name" value="DUF2470"/>
</dbReference>
<evidence type="ECO:0000313" key="3">
    <source>
        <dbReference type="EMBL" id="MBW3096160.1"/>
    </source>
</evidence>
<feature type="domain" description="DUF2470" evidence="2">
    <location>
        <begin position="186"/>
        <end position="255"/>
    </location>
</feature>
<dbReference type="PANTHER" id="PTHR13343:SF17">
    <property type="entry name" value="CELLULAR REPRESSOR OF E1A-STIMULATED GENES, ISOFORM A"/>
    <property type="match status" value="1"/>
</dbReference>
<gene>
    <name evidence="3" type="ORF">KY465_02575</name>
</gene>
<dbReference type="InterPro" id="IPR011576">
    <property type="entry name" value="Pyridox_Oxase_N"/>
</dbReference>
<proteinExistence type="predicted"/>
<evidence type="ECO:0000259" key="1">
    <source>
        <dbReference type="Pfam" id="PF01243"/>
    </source>
</evidence>
<evidence type="ECO:0000313" key="4">
    <source>
        <dbReference type="Proteomes" id="UP001430804"/>
    </source>
</evidence>
<sequence>MAEKPETIRTTDDEARQLGRNLIRQARSAAMAVLDPGSGDPMASRVLTGTDIDGCPVILISALAPHMAALRADPRASLLFGLPGKGDPLAHPRITVKAEACEIRADAAPEAQGEQAGESARARIRRRFLARQPKAALYADFPDFAFFRLQPVSASLNGGFGRAYQLCASDLLIASPASSDLAAMEAGAVAHMNSDHPDAADTYARAFAKSNKSGWKVIGMDCAGLDLALGDAILRVDFDKPLEDAAQLRTAVVSLLTRARQLLS</sequence>
<dbReference type="PANTHER" id="PTHR13343">
    <property type="entry name" value="CREG1 PROTEIN"/>
    <property type="match status" value="1"/>
</dbReference>
<reference evidence="3" key="1">
    <citation type="submission" date="2021-07" db="EMBL/GenBank/DDBJ databases">
        <title>Pseudohoeflea marina sp. nov. a polyhydroxyalcanoate-producing bacterium.</title>
        <authorList>
            <person name="Zheng W."/>
            <person name="Yu S."/>
            <person name="Huang Y."/>
        </authorList>
    </citation>
    <scope>NUCLEOTIDE SEQUENCE</scope>
    <source>
        <strain evidence="3">DP4N28-3</strain>
    </source>
</reference>